<organism evidence="2 3">
    <name type="scientific">Eruca vesicaria subsp. sativa</name>
    <name type="common">Garden rocket</name>
    <name type="synonym">Eruca sativa</name>
    <dbReference type="NCBI Taxonomy" id="29727"/>
    <lineage>
        <taxon>Eukaryota</taxon>
        <taxon>Viridiplantae</taxon>
        <taxon>Streptophyta</taxon>
        <taxon>Embryophyta</taxon>
        <taxon>Tracheophyta</taxon>
        <taxon>Spermatophyta</taxon>
        <taxon>Magnoliopsida</taxon>
        <taxon>eudicotyledons</taxon>
        <taxon>Gunneridae</taxon>
        <taxon>Pentapetalae</taxon>
        <taxon>rosids</taxon>
        <taxon>malvids</taxon>
        <taxon>Brassicales</taxon>
        <taxon>Brassicaceae</taxon>
        <taxon>Brassiceae</taxon>
        <taxon>Eruca</taxon>
    </lineage>
</organism>
<proteinExistence type="predicted"/>
<name>A0ABC8L3K9_ERUVS</name>
<keyword evidence="1" id="KW-0732">Signal</keyword>
<protein>
    <submittedName>
        <fullName evidence="2">Uncharacterized protein</fullName>
    </submittedName>
</protein>
<evidence type="ECO:0000313" key="3">
    <source>
        <dbReference type="Proteomes" id="UP001642260"/>
    </source>
</evidence>
<dbReference type="Proteomes" id="UP001642260">
    <property type="component" value="Unassembled WGS sequence"/>
</dbReference>
<keyword evidence="3" id="KW-1185">Reference proteome</keyword>
<feature type="signal peptide" evidence="1">
    <location>
        <begin position="1"/>
        <end position="23"/>
    </location>
</feature>
<feature type="chain" id="PRO_5044830368" evidence="1">
    <location>
        <begin position="24"/>
        <end position="73"/>
    </location>
</feature>
<evidence type="ECO:0000256" key="1">
    <source>
        <dbReference type="SAM" id="SignalP"/>
    </source>
</evidence>
<gene>
    <name evidence="2" type="ORF">ERUC_LOCUS31879</name>
</gene>
<reference evidence="2 3" key="1">
    <citation type="submission" date="2022-03" db="EMBL/GenBank/DDBJ databases">
        <authorList>
            <person name="Macdonald S."/>
            <person name="Ahmed S."/>
            <person name="Newling K."/>
        </authorList>
    </citation>
    <scope>NUCLEOTIDE SEQUENCE [LARGE SCALE GENOMIC DNA]</scope>
</reference>
<dbReference type="AlphaFoldDB" id="A0ABC8L3K9"/>
<evidence type="ECO:0000313" key="2">
    <source>
        <dbReference type="EMBL" id="CAH8373646.1"/>
    </source>
</evidence>
<accession>A0ABC8L3K9</accession>
<comment type="caution">
    <text evidence="2">The sequence shown here is derived from an EMBL/GenBank/DDBJ whole genome shotgun (WGS) entry which is preliminary data.</text>
</comment>
<sequence length="73" mass="8073">MKIKGLLLAFSLLVFAFIDHSESASVRSLLLKNGMYEEEAQILKDDSTETITNSTALDSKRIIPTGPNPLHNK</sequence>
<dbReference type="EMBL" id="CAKOAT010445154">
    <property type="protein sequence ID" value="CAH8373646.1"/>
    <property type="molecule type" value="Genomic_DNA"/>
</dbReference>